<feature type="domain" description="Alpha/beta hydrolase fold-3" evidence="2">
    <location>
        <begin position="91"/>
        <end position="296"/>
    </location>
</feature>
<keyword evidence="1 3" id="KW-0378">Hydrolase</keyword>
<dbReference type="RefSeq" id="WP_255864767.1">
    <property type="nucleotide sequence ID" value="NZ_CP104263.1"/>
</dbReference>
<reference evidence="3 4" key="1">
    <citation type="submission" date="2022-07" db="EMBL/GenBank/DDBJ databases">
        <title>Novel species in genus Arthrobacter.</title>
        <authorList>
            <person name="Liu Y."/>
        </authorList>
    </citation>
    <scope>NUCLEOTIDE SEQUENCE [LARGE SCALE GENOMIC DNA]</scope>
    <source>
        <strain evidence="4">zg-Y859</strain>
    </source>
</reference>
<protein>
    <submittedName>
        <fullName evidence="3">Alpha/beta hydrolase</fullName>
    </submittedName>
</protein>
<sequence length="331" mass="35829">MNGTPVRPPYDPQISEIFRAKYAGGAGFTMESLAAVRQASTSSPSDVADLLKSAGQPIVAEHHEIPGYQGGRIGLSVLRGTPTPTGPLIYHSHGGGMVAGDRWSGITAFLDWIEMFDAAIVTVEYRLAPEFPDPFPREDAYAGLEWTVAQAERLNLRRQPLIVAGQSAGGGITASLALMARDRRGPRISGQLLLSPMLDDRDATESLRQFDGTGGWDRQANRFGWSALLGQDHGRRATDPYAAPARTGNLAGLPPAFLECGTAEVFRDETVAYAADLWAAGNDAELHMWAGGFHRYDQLAPDSEITASTIRTRAAWMGRLLRERSAARVRL</sequence>
<evidence type="ECO:0000313" key="3">
    <source>
        <dbReference type="EMBL" id="MCQ1948891.1"/>
    </source>
</evidence>
<dbReference type="PANTHER" id="PTHR48081">
    <property type="entry name" value="AB HYDROLASE SUPERFAMILY PROTEIN C4A8.06C"/>
    <property type="match status" value="1"/>
</dbReference>
<comment type="caution">
    <text evidence="3">The sequence shown here is derived from an EMBL/GenBank/DDBJ whole genome shotgun (WGS) entry which is preliminary data.</text>
</comment>
<organism evidence="3 4">
    <name type="scientific">Arthrobacter jinronghuae</name>
    <dbReference type="NCBI Taxonomy" id="2964609"/>
    <lineage>
        <taxon>Bacteria</taxon>
        <taxon>Bacillati</taxon>
        <taxon>Actinomycetota</taxon>
        <taxon>Actinomycetes</taxon>
        <taxon>Micrococcales</taxon>
        <taxon>Micrococcaceae</taxon>
        <taxon>Arthrobacter</taxon>
    </lineage>
</organism>
<dbReference type="PANTHER" id="PTHR48081:SF8">
    <property type="entry name" value="ALPHA_BETA HYDROLASE FOLD-3 DOMAIN-CONTAINING PROTEIN-RELATED"/>
    <property type="match status" value="1"/>
</dbReference>
<dbReference type="GO" id="GO:0016787">
    <property type="term" value="F:hydrolase activity"/>
    <property type="evidence" value="ECO:0007669"/>
    <property type="project" value="UniProtKB-KW"/>
</dbReference>
<dbReference type="SUPFAM" id="SSF53474">
    <property type="entry name" value="alpha/beta-Hydrolases"/>
    <property type="match status" value="1"/>
</dbReference>
<evidence type="ECO:0000256" key="1">
    <source>
        <dbReference type="ARBA" id="ARBA00022801"/>
    </source>
</evidence>
<dbReference type="InterPro" id="IPR029058">
    <property type="entry name" value="AB_hydrolase_fold"/>
</dbReference>
<accession>A0ABT1NMF6</accession>
<proteinExistence type="predicted"/>
<name>A0ABT1NMF6_9MICC</name>
<keyword evidence="4" id="KW-1185">Reference proteome</keyword>
<dbReference type="Pfam" id="PF07859">
    <property type="entry name" value="Abhydrolase_3"/>
    <property type="match status" value="1"/>
</dbReference>
<gene>
    <name evidence="3" type="ORF">NNX28_02980</name>
</gene>
<dbReference type="InterPro" id="IPR013094">
    <property type="entry name" value="AB_hydrolase_3"/>
</dbReference>
<dbReference type="Gene3D" id="3.40.50.1820">
    <property type="entry name" value="alpha/beta hydrolase"/>
    <property type="match status" value="1"/>
</dbReference>
<dbReference type="InterPro" id="IPR050300">
    <property type="entry name" value="GDXG_lipolytic_enzyme"/>
</dbReference>
<dbReference type="EMBL" id="JANFLP010000001">
    <property type="protein sequence ID" value="MCQ1948891.1"/>
    <property type="molecule type" value="Genomic_DNA"/>
</dbReference>
<evidence type="ECO:0000313" key="4">
    <source>
        <dbReference type="Proteomes" id="UP001206924"/>
    </source>
</evidence>
<dbReference type="Proteomes" id="UP001206924">
    <property type="component" value="Unassembled WGS sequence"/>
</dbReference>
<evidence type="ECO:0000259" key="2">
    <source>
        <dbReference type="Pfam" id="PF07859"/>
    </source>
</evidence>